<accession>A0A8B4QA94</accession>
<reference evidence="1 3" key="1">
    <citation type="submission" date="2018-06" db="EMBL/GenBank/DDBJ databases">
        <authorList>
            <consortium name="Pathogen Informatics"/>
            <person name="Doyle S."/>
        </authorList>
    </citation>
    <scope>NUCLEOTIDE SEQUENCE [LARGE SCALE GENOMIC DNA]</scope>
    <source>
        <strain evidence="1 3">NCTC10597</strain>
    </source>
</reference>
<dbReference type="PANTHER" id="PTHR36846:SF1">
    <property type="entry name" value="PROTEIN VIAA"/>
    <property type="match status" value="1"/>
</dbReference>
<name>A0A8B4QA94_9BACL</name>
<evidence type="ECO:0000313" key="1">
    <source>
        <dbReference type="EMBL" id="STX09640.1"/>
    </source>
</evidence>
<organism evidence="1 3">
    <name type="scientific">Kurthia zopfii</name>
    <dbReference type="NCBI Taxonomy" id="1650"/>
    <lineage>
        <taxon>Bacteria</taxon>
        <taxon>Bacillati</taxon>
        <taxon>Bacillota</taxon>
        <taxon>Bacilli</taxon>
        <taxon>Bacillales</taxon>
        <taxon>Caryophanaceae</taxon>
        <taxon>Kurthia</taxon>
    </lineage>
</organism>
<proteinExistence type="predicted"/>
<evidence type="ECO:0000313" key="4">
    <source>
        <dbReference type="Proteomes" id="UP000294641"/>
    </source>
</evidence>
<dbReference type="Proteomes" id="UP000254330">
    <property type="component" value="Unassembled WGS sequence"/>
</dbReference>
<dbReference type="EMBL" id="UGNP01000001">
    <property type="protein sequence ID" value="STX09640.1"/>
    <property type="molecule type" value="Genomic_DNA"/>
</dbReference>
<sequence>MTITSQQFYDIENNFHAFSILYDQHPLIRPMTEAIWLFLYAEYEVENSHPIFKSDIFTRFRKQTIGQKLLATLAAIRFSYAIANMKNPDDLQESSLENIIQNILETEDHVTSLLKDGANSTRLLEKTPLHDQLNIADALEGNNDLQSIAVWAKKFKLTAKKRRYYKKTKTFLKGKVVQGGKMERLTAEEYLKSESSEAVLDFMYRLSENRAKMYDYKMRNRVEKGAMIVCYDESGSMSELDAQGKGLILSLMAIAKQEKRDFVFIPFSGQVDENSIQLIYKGKYTAENIVKLADSYIGGGTNFESPLLHTLEFMRKLQKRGDIIFITDGISHISDELVAYFNAIKAKQNFYFVAILVGRNQHPGRLKEIADDIIAVQDFQDDTMDYIFSL</sequence>
<protein>
    <submittedName>
        <fullName evidence="2">VWA domain containing CoxE-like protein</fullName>
    </submittedName>
</protein>
<dbReference type="PANTHER" id="PTHR36846">
    <property type="entry name" value="PROTEIN VIAA"/>
    <property type="match status" value="1"/>
</dbReference>
<reference evidence="2 4" key="2">
    <citation type="submission" date="2019-03" db="EMBL/GenBank/DDBJ databases">
        <title>Genomic Encyclopedia of Type Strains, Phase IV (KMG-IV): sequencing the most valuable type-strain genomes for metagenomic binning, comparative biology and taxonomic classification.</title>
        <authorList>
            <person name="Goeker M."/>
        </authorList>
    </citation>
    <scope>NUCLEOTIDE SEQUENCE [LARGE SCALE GENOMIC DNA]</scope>
    <source>
        <strain evidence="2 4">DSM 20580</strain>
    </source>
</reference>
<dbReference type="EMBL" id="SNZG01000033">
    <property type="protein sequence ID" value="TDR34970.1"/>
    <property type="molecule type" value="Genomic_DNA"/>
</dbReference>
<dbReference type="Proteomes" id="UP000294641">
    <property type="component" value="Unassembled WGS sequence"/>
</dbReference>
<dbReference type="OrthoDB" id="92417at2"/>
<keyword evidence="4" id="KW-1185">Reference proteome</keyword>
<dbReference type="Gene3D" id="3.40.50.410">
    <property type="entry name" value="von Willebrand factor, type A domain"/>
    <property type="match status" value="1"/>
</dbReference>
<dbReference type="InterPro" id="IPR036465">
    <property type="entry name" value="vWFA_dom_sf"/>
</dbReference>
<dbReference type="SUPFAM" id="SSF53300">
    <property type="entry name" value="vWA-like"/>
    <property type="match status" value="1"/>
</dbReference>
<dbReference type="AlphaFoldDB" id="A0A8B4QA94"/>
<comment type="caution">
    <text evidence="1">The sequence shown here is derived from an EMBL/GenBank/DDBJ whole genome shotgun (WGS) entry which is preliminary data.</text>
</comment>
<dbReference type="GO" id="GO:0005829">
    <property type="term" value="C:cytosol"/>
    <property type="evidence" value="ECO:0007669"/>
    <property type="project" value="TreeGrafter"/>
</dbReference>
<evidence type="ECO:0000313" key="3">
    <source>
        <dbReference type="Proteomes" id="UP000254330"/>
    </source>
</evidence>
<dbReference type="RefSeq" id="WP_109350416.1">
    <property type="nucleotide sequence ID" value="NZ_BJUE01000033.1"/>
</dbReference>
<gene>
    <name evidence="2" type="ORF">DFR61_1335</name>
    <name evidence="1" type="ORF">NCTC10597_01328</name>
</gene>
<evidence type="ECO:0000313" key="2">
    <source>
        <dbReference type="EMBL" id="TDR34970.1"/>
    </source>
</evidence>